<accession>A0A330LX33</accession>
<keyword evidence="1" id="KW-0812">Transmembrane</keyword>
<dbReference type="AlphaFoldDB" id="A0A330LX33"/>
<keyword evidence="1" id="KW-0472">Membrane</keyword>
<name>A0A330LX33_9GAMM</name>
<feature type="transmembrane region" description="Helical" evidence="1">
    <location>
        <begin position="6"/>
        <end position="24"/>
    </location>
</feature>
<evidence type="ECO:0000313" key="2">
    <source>
        <dbReference type="EMBL" id="SQD80501.1"/>
    </source>
</evidence>
<evidence type="ECO:0000256" key="1">
    <source>
        <dbReference type="SAM" id="Phobius"/>
    </source>
</evidence>
<gene>
    <name evidence="2" type="ORF">MORIYA_4049</name>
</gene>
<dbReference type="KEGG" id="mya:MORIYA_4049"/>
<organism evidence="2 3">
    <name type="scientific">Moritella yayanosii</name>
    <dbReference type="NCBI Taxonomy" id="69539"/>
    <lineage>
        <taxon>Bacteria</taxon>
        <taxon>Pseudomonadati</taxon>
        <taxon>Pseudomonadota</taxon>
        <taxon>Gammaproteobacteria</taxon>
        <taxon>Alteromonadales</taxon>
        <taxon>Moritellaceae</taxon>
        <taxon>Moritella</taxon>
    </lineage>
</organism>
<evidence type="ECO:0008006" key="4">
    <source>
        <dbReference type="Google" id="ProtNLM"/>
    </source>
</evidence>
<dbReference type="RefSeq" id="WP_112717870.1">
    <property type="nucleotide sequence ID" value="NZ_LS483250.1"/>
</dbReference>
<reference evidence="3" key="1">
    <citation type="submission" date="2018-05" db="EMBL/GenBank/DDBJ databases">
        <authorList>
            <person name="Cea G.-C."/>
            <person name="William W."/>
        </authorList>
    </citation>
    <scope>NUCLEOTIDE SEQUENCE [LARGE SCALE GENOMIC DNA]</scope>
    <source>
        <strain evidence="3">DB21MT 5</strain>
    </source>
</reference>
<keyword evidence="3" id="KW-1185">Reference proteome</keyword>
<proteinExistence type="predicted"/>
<evidence type="ECO:0000313" key="3">
    <source>
        <dbReference type="Proteomes" id="UP000250163"/>
    </source>
</evidence>
<protein>
    <recommendedName>
        <fullName evidence="4">Transmembrane cytochrome oxidase associated protein</fullName>
    </recommendedName>
</protein>
<dbReference type="OrthoDB" id="9785445at2"/>
<sequence>MQKKPLFIILGLFIAPILIAKLVLVNDWYQGAKTNTGELLSPPLTMSQPPQAWLLLYNPGEQCTQQCQQSLWQMQQVHTLLAVEGKRVQRYLTKYPETVIHPEPLSRDHVEISTLARLQLSAVNQQQLSTDTLYLVDPLGNIFMHYQYPTDRAAAIKVSAGLLKDLKRLLKISKIG</sequence>
<keyword evidence="1" id="KW-1133">Transmembrane helix</keyword>
<dbReference type="Proteomes" id="UP000250163">
    <property type="component" value="Chromosome MORIYA"/>
</dbReference>
<dbReference type="EMBL" id="LS483250">
    <property type="protein sequence ID" value="SQD80501.1"/>
    <property type="molecule type" value="Genomic_DNA"/>
</dbReference>